<organism evidence="2 3">
    <name type="scientific">Cirrhinus mrigala</name>
    <name type="common">Mrigala</name>
    <dbReference type="NCBI Taxonomy" id="683832"/>
    <lineage>
        <taxon>Eukaryota</taxon>
        <taxon>Metazoa</taxon>
        <taxon>Chordata</taxon>
        <taxon>Craniata</taxon>
        <taxon>Vertebrata</taxon>
        <taxon>Euteleostomi</taxon>
        <taxon>Actinopterygii</taxon>
        <taxon>Neopterygii</taxon>
        <taxon>Teleostei</taxon>
        <taxon>Ostariophysi</taxon>
        <taxon>Cypriniformes</taxon>
        <taxon>Cyprinidae</taxon>
        <taxon>Labeoninae</taxon>
        <taxon>Labeonini</taxon>
        <taxon>Cirrhinus</taxon>
    </lineage>
</organism>
<accession>A0ABD0QTA9</accession>
<gene>
    <name evidence="2" type="ORF">M9458_016545</name>
</gene>
<feature type="region of interest" description="Disordered" evidence="1">
    <location>
        <begin position="30"/>
        <end position="121"/>
    </location>
</feature>
<proteinExistence type="predicted"/>
<evidence type="ECO:0000313" key="2">
    <source>
        <dbReference type="EMBL" id="KAL0189446.1"/>
    </source>
</evidence>
<feature type="compositionally biased region" description="Low complexity" evidence="1">
    <location>
        <begin position="90"/>
        <end position="102"/>
    </location>
</feature>
<feature type="compositionally biased region" description="Polar residues" evidence="1">
    <location>
        <begin position="61"/>
        <end position="85"/>
    </location>
</feature>
<dbReference type="EMBL" id="JAMKFB020000007">
    <property type="protein sequence ID" value="KAL0189446.1"/>
    <property type="molecule type" value="Genomic_DNA"/>
</dbReference>
<keyword evidence="3" id="KW-1185">Reference proteome</keyword>
<name>A0ABD0QTA9_CIRMR</name>
<evidence type="ECO:0000256" key="1">
    <source>
        <dbReference type="SAM" id="MobiDB-lite"/>
    </source>
</evidence>
<comment type="caution">
    <text evidence="2">The sequence shown here is derived from an EMBL/GenBank/DDBJ whole genome shotgun (WGS) entry which is preliminary data.</text>
</comment>
<evidence type="ECO:0000313" key="3">
    <source>
        <dbReference type="Proteomes" id="UP001529510"/>
    </source>
</evidence>
<feature type="non-terminal residue" evidence="2">
    <location>
        <position position="1"/>
    </location>
</feature>
<sequence>STQTEPWIPNHETVPLALTQAVQSLSLEDALPESVPFADETPTKLRGEDEDADEYERGKDQTWSSIVEETIQPTTIRTLQQQQSKGSEDSQGSCPQTPTSSSPAPPKERTSSPHGGPLSPIREEERVLCVDAQIVESSIGWLLEFTASGFGVNPNINAYVAAQTKVTAC</sequence>
<dbReference type="Proteomes" id="UP001529510">
    <property type="component" value="Unassembled WGS sequence"/>
</dbReference>
<protein>
    <submittedName>
        <fullName evidence="2">Uncharacterized protein</fullName>
    </submittedName>
</protein>
<dbReference type="AlphaFoldDB" id="A0ABD0QTA9"/>
<reference evidence="2 3" key="1">
    <citation type="submission" date="2024-05" db="EMBL/GenBank/DDBJ databases">
        <title>Genome sequencing and assembly of Indian major carp, Cirrhinus mrigala (Hamilton, 1822).</title>
        <authorList>
            <person name="Mohindra V."/>
            <person name="Chowdhury L.M."/>
            <person name="Lal K."/>
            <person name="Jena J.K."/>
        </authorList>
    </citation>
    <scope>NUCLEOTIDE SEQUENCE [LARGE SCALE GENOMIC DNA]</scope>
    <source>
        <strain evidence="2">CM1030</strain>
        <tissue evidence="2">Blood</tissue>
    </source>
</reference>